<sequence length="111" mass="12791">MNLSRLLNPQRNDSDMSAKQPSHNDSRHYGGKTVTCPWDSCQKSFSRKSDLQRHVRIHTGERPYSCTWAGCEKSFIQRSALNVHWRIHTGEKPYLCIFADCGQAFSDVKFT</sequence>
<dbReference type="SUPFAM" id="SSF57667">
    <property type="entry name" value="beta-beta-alpha zinc fingers"/>
    <property type="match status" value="1"/>
</dbReference>
<feature type="region of interest" description="Disordered" evidence="6">
    <location>
        <begin position="1"/>
        <end position="31"/>
    </location>
</feature>
<organism evidence="8 9">
    <name type="scientific">Basidiobolus ranarum</name>
    <dbReference type="NCBI Taxonomy" id="34480"/>
    <lineage>
        <taxon>Eukaryota</taxon>
        <taxon>Fungi</taxon>
        <taxon>Fungi incertae sedis</taxon>
        <taxon>Zoopagomycota</taxon>
        <taxon>Entomophthoromycotina</taxon>
        <taxon>Basidiobolomycetes</taxon>
        <taxon>Basidiobolales</taxon>
        <taxon>Basidiobolaceae</taxon>
        <taxon>Basidiobolus</taxon>
    </lineage>
</organism>
<feature type="domain" description="C2H2-type" evidence="7">
    <location>
        <begin position="64"/>
        <end position="93"/>
    </location>
</feature>
<dbReference type="PANTHER" id="PTHR19818">
    <property type="entry name" value="ZINC FINGER PROTEIN ZIC AND GLI"/>
    <property type="match status" value="1"/>
</dbReference>
<protein>
    <recommendedName>
        <fullName evidence="7">C2H2-type domain-containing protein</fullName>
    </recommendedName>
</protein>
<dbReference type="PANTHER" id="PTHR19818:SF159">
    <property type="entry name" value="C2H2-TYPE DOMAIN-CONTAINING PROTEIN"/>
    <property type="match status" value="1"/>
</dbReference>
<dbReference type="Gene3D" id="3.30.160.60">
    <property type="entry name" value="Classic Zinc Finger"/>
    <property type="match status" value="3"/>
</dbReference>
<evidence type="ECO:0000259" key="7">
    <source>
        <dbReference type="PROSITE" id="PS50157"/>
    </source>
</evidence>
<keyword evidence="2" id="KW-0677">Repeat</keyword>
<dbReference type="Pfam" id="PF00096">
    <property type="entry name" value="zf-C2H2"/>
    <property type="match status" value="2"/>
</dbReference>
<evidence type="ECO:0000313" key="9">
    <source>
        <dbReference type="Proteomes" id="UP001479436"/>
    </source>
</evidence>
<evidence type="ECO:0000256" key="3">
    <source>
        <dbReference type="ARBA" id="ARBA00022771"/>
    </source>
</evidence>
<evidence type="ECO:0000313" key="8">
    <source>
        <dbReference type="EMBL" id="KAK9720184.1"/>
    </source>
</evidence>
<reference evidence="8 9" key="1">
    <citation type="submission" date="2023-04" db="EMBL/GenBank/DDBJ databases">
        <title>Genome of Basidiobolus ranarum AG-B5.</title>
        <authorList>
            <person name="Stajich J.E."/>
            <person name="Carter-House D."/>
            <person name="Gryganskyi A."/>
        </authorList>
    </citation>
    <scope>NUCLEOTIDE SEQUENCE [LARGE SCALE GENOMIC DNA]</scope>
    <source>
        <strain evidence="8 9">AG-B5</strain>
    </source>
</reference>
<keyword evidence="3 5" id="KW-0863">Zinc-finger</keyword>
<dbReference type="InterPro" id="IPR036236">
    <property type="entry name" value="Znf_C2H2_sf"/>
</dbReference>
<evidence type="ECO:0000256" key="2">
    <source>
        <dbReference type="ARBA" id="ARBA00022737"/>
    </source>
</evidence>
<keyword evidence="9" id="KW-1185">Reference proteome</keyword>
<proteinExistence type="predicted"/>
<evidence type="ECO:0000256" key="1">
    <source>
        <dbReference type="ARBA" id="ARBA00022723"/>
    </source>
</evidence>
<keyword evidence="1" id="KW-0479">Metal-binding</keyword>
<evidence type="ECO:0000256" key="6">
    <source>
        <dbReference type="SAM" id="MobiDB-lite"/>
    </source>
</evidence>
<dbReference type="InterPro" id="IPR050329">
    <property type="entry name" value="GLI_C2H2-zinc-finger"/>
</dbReference>
<dbReference type="InterPro" id="IPR013087">
    <property type="entry name" value="Znf_C2H2_type"/>
</dbReference>
<evidence type="ECO:0000256" key="4">
    <source>
        <dbReference type="ARBA" id="ARBA00022833"/>
    </source>
</evidence>
<dbReference type="EMBL" id="JASJQH010007023">
    <property type="protein sequence ID" value="KAK9720184.1"/>
    <property type="molecule type" value="Genomic_DNA"/>
</dbReference>
<dbReference type="PROSITE" id="PS00028">
    <property type="entry name" value="ZINC_FINGER_C2H2_1"/>
    <property type="match status" value="2"/>
</dbReference>
<gene>
    <name evidence="8" type="ORF">K7432_004333</name>
</gene>
<name>A0ABR2W5A9_9FUNG</name>
<dbReference type="SMART" id="SM00355">
    <property type="entry name" value="ZnF_C2H2"/>
    <property type="match status" value="2"/>
</dbReference>
<comment type="caution">
    <text evidence="8">The sequence shown here is derived from an EMBL/GenBank/DDBJ whole genome shotgun (WGS) entry which is preliminary data.</text>
</comment>
<accession>A0ABR2W5A9</accession>
<feature type="compositionally biased region" description="Basic and acidic residues" evidence="6">
    <location>
        <begin position="12"/>
        <end position="28"/>
    </location>
</feature>
<evidence type="ECO:0000256" key="5">
    <source>
        <dbReference type="PROSITE-ProRule" id="PRU00042"/>
    </source>
</evidence>
<dbReference type="PROSITE" id="PS50157">
    <property type="entry name" value="ZINC_FINGER_C2H2_2"/>
    <property type="match status" value="2"/>
</dbReference>
<feature type="domain" description="C2H2-type" evidence="7">
    <location>
        <begin position="34"/>
        <end position="63"/>
    </location>
</feature>
<feature type="compositionally biased region" description="Polar residues" evidence="6">
    <location>
        <begin position="1"/>
        <end position="11"/>
    </location>
</feature>
<keyword evidence="4" id="KW-0862">Zinc</keyword>
<dbReference type="Proteomes" id="UP001479436">
    <property type="component" value="Unassembled WGS sequence"/>
</dbReference>